<feature type="domain" description="Galactokinase N-terminal" evidence="3">
    <location>
        <begin position="16"/>
        <end position="53"/>
    </location>
</feature>
<dbReference type="GO" id="GO:0005524">
    <property type="term" value="F:ATP binding"/>
    <property type="evidence" value="ECO:0007669"/>
    <property type="project" value="UniProtKB-KW"/>
</dbReference>
<keyword evidence="4" id="KW-0808">Transferase</keyword>
<evidence type="ECO:0000256" key="2">
    <source>
        <dbReference type="ARBA" id="ARBA00022840"/>
    </source>
</evidence>
<proteinExistence type="predicted"/>
<keyword evidence="4" id="KW-0418">Kinase</keyword>
<dbReference type="Proteomes" id="UP000299102">
    <property type="component" value="Unassembled WGS sequence"/>
</dbReference>
<dbReference type="EMBL" id="BGZK01000372">
    <property type="protein sequence ID" value="GBP39828.1"/>
    <property type="molecule type" value="Genomic_DNA"/>
</dbReference>
<accession>A0A4C1VL71</accession>
<dbReference type="Pfam" id="PF10509">
    <property type="entry name" value="GalKase_gal_bdg"/>
    <property type="match status" value="1"/>
</dbReference>
<dbReference type="InterPro" id="IPR019539">
    <property type="entry name" value="GalKase_N"/>
</dbReference>
<gene>
    <name evidence="4" type="primary">GAL1</name>
    <name evidence="4" type="ORF">EVAR_29058_1</name>
</gene>
<keyword evidence="5" id="KW-1185">Reference proteome</keyword>
<dbReference type="OrthoDB" id="275179at2759"/>
<dbReference type="SUPFAM" id="SSF54211">
    <property type="entry name" value="Ribosomal protein S5 domain 2-like"/>
    <property type="match status" value="1"/>
</dbReference>
<dbReference type="InterPro" id="IPR014721">
    <property type="entry name" value="Ribsml_uS5_D2-typ_fold_subgr"/>
</dbReference>
<dbReference type="GO" id="GO:0016301">
    <property type="term" value="F:kinase activity"/>
    <property type="evidence" value="ECO:0007669"/>
    <property type="project" value="UniProtKB-KW"/>
</dbReference>
<evidence type="ECO:0000259" key="3">
    <source>
        <dbReference type="Pfam" id="PF10509"/>
    </source>
</evidence>
<dbReference type="Gene3D" id="3.30.230.10">
    <property type="match status" value="1"/>
</dbReference>
<comment type="caution">
    <text evidence="4">The sequence shown here is derived from an EMBL/GenBank/DDBJ whole genome shotgun (WGS) entry which is preliminary data.</text>
</comment>
<organism evidence="4 5">
    <name type="scientific">Eumeta variegata</name>
    <name type="common">Bagworm moth</name>
    <name type="synonym">Eumeta japonica</name>
    <dbReference type="NCBI Taxonomy" id="151549"/>
    <lineage>
        <taxon>Eukaryota</taxon>
        <taxon>Metazoa</taxon>
        <taxon>Ecdysozoa</taxon>
        <taxon>Arthropoda</taxon>
        <taxon>Hexapoda</taxon>
        <taxon>Insecta</taxon>
        <taxon>Pterygota</taxon>
        <taxon>Neoptera</taxon>
        <taxon>Endopterygota</taxon>
        <taxon>Lepidoptera</taxon>
        <taxon>Glossata</taxon>
        <taxon>Ditrysia</taxon>
        <taxon>Tineoidea</taxon>
        <taxon>Psychidae</taxon>
        <taxon>Oiketicinae</taxon>
        <taxon>Eumeta</taxon>
    </lineage>
</organism>
<dbReference type="GO" id="GO:0005975">
    <property type="term" value="P:carbohydrate metabolic process"/>
    <property type="evidence" value="ECO:0007669"/>
    <property type="project" value="UniProtKB-ARBA"/>
</dbReference>
<protein>
    <submittedName>
        <fullName evidence="4">Galactokinase</fullName>
    </submittedName>
</protein>
<evidence type="ECO:0000256" key="1">
    <source>
        <dbReference type="ARBA" id="ARBA00022741"/>
    </source>
</evidence>
<reference evidence="4 5" key="1">
    <citation type="journal article" date="2019" name="Commun. Biol.">
        <title>The bagworm genome reveals a unique fibroin gene that provides high tensile strength.</title>
        <authorList>
            <person name="Kono N."/>
            <person name="Nakamura H."/>
            <person name="Ohtoshi R."/>
            <person name="Tomita M."/>
            <person name="Numata K."/>
            <person name="Arakawa K."/>
        </authorList>
    </citation>
    <scope>NUCLEOTIDE SEQUENCE [LARGE SCALE GENOMIC DNA]</scope>
</reference>
<name>A0A4C1VL71_EUMVA</name>
<sequence>MADETSRLLSAAYDKYVGAFRRRAAAAASAPGRVNLVGDHVDYCDGLVLPVKVRHVESALCQFRISQLQKCILQSFYFASVGFEPFTLVRWFLDCQRPSLLMSIQYPGSIA</sequence>
<evidence type="ECO:0000313" key="5">
    <source>
        <dbReference type="Proteomes" id="UP000299102"/>
    </source>
</evidence>
<evidence type="ECO:0000313" key="4">
    <source>
        <dbReference type="EMBL" id="GBP39828.1"/>
    </source>
</evidence>
<keyword evidence="1" id="KW-0547">Nucleotide-binding</keyword>
<dbReference type="InterPro" id="IPR020568">
    <property type="entry name" value="Ribosomal_Su5_D2-typ_SF"/>
</dbReference>
<keyword evidence="2" id="KW-0067">ATP-binding</keyword>
<dbReference type="AlphaFoldDB" id="A0A4C1VL71"/>